<keyword evidence="3" id="KW-1185">Reference proteome</keyword>
<dbReference type="EMBL" id="JANPWB010000009">
    <property type="protein sequence ID" value="KAJ1150742.1"/>
    <property type="molecule type" value="Genomic_DNA"/>
</dbReference>
<dbReference type="Proteomes" id="UP001066276">
    <property type="component" value="Chromosome 5"/>
</dbReference>
<evidence type="ECO:0000313" key="2">
    <source>
        <dbReference type="EMBL" id="KAJ1150742.1"/>
    </source>
</evidence>
<gene>
    <name evidence="2" type="ORF">NDU88_003531</name>
</gene>
<comment type="caution">
    <text evidence="2">The sequence shown here is derived from an EMBL/GenBank/DDBJ whole genome shotgun (WGS) entry which is preliminary data.</text>
</comment>
<sequence>MLAKPSRGLRDSVLGTFPLIGPEDETQDRGSHPWAVNQNWQGKPPPAPSWCSTLEEGSALPRAWWGLVRAHELSHAGEASLGPPVPCPRHTVGWRTKPRIGVPTQPLAQCLDGGPDHDLAEEVSPGQPGDLDAP</sequence>
<evidence type="ECO:0000313" key="3">
    <source>
        <dbReference type="Proteomes" id="UP001066276"/>
    </source>
</evidence>
<organism evidence="2 3">
    <name type="scientific">Pleurodeles waltl</name>
    <name type="common">Iberian ribbed newt</name>
    <dbReference type="NCBI Taxonomy" id="8319"/>
    <lineage>
        <taxon>Eukaryota</taxon>
        <taxon>Metazoa</taxon>
        <taxon>Chordata</taxon>
        <taxon>Craniata</taxon>
        <taxon>Vertebrata</taxon>
        <taxon>Euteleostomi</taxon>
        <taxon>Amphibia</taxon>
        <taxon>Batrachia</taxon>
        <taxon>Caudata</taxon>
        <taxon>Salamandroidea</taxon>
        <taxon>Salamandridae</taxon>
        <taxon>Pleurodelinae</taxon>
        <taxon>Pleurodeles</taxon>
    </lineage>
</organism>
<feature type="region of interest" description="Disordered" evidence="1">
    <location>
        <begin position="1"/>
        <end position="51"/>
    </location>
</feature>
<evidence type="ECO:0000256" key="1">
    <source>
        <dbReference type="SAM" id="MobiDB-lite"/>
    </source>
</evidence>
<dbReference type="AlphaFoldDB" id="A0AAV7RG64"/>
<proteinExistence type="predicted"/>
<reference evidence="2" key="1">
    <citation type="journal article" date="2022" name="bioRxiv">
        <title>Sequencing and chromosome-scale assembly of the giantPleurodeles waltlgenome.</title>
        <authorList>
            <person name="Brown T."/>
            <person name="Elewa A."/>
            <person name="Iarovenko S."/>
            <person name="Subramanian E."/>
            <person name="Araus A.J."/>
            <person name="Petzold A."/>
            <person name="Susuki M."/>
            <person name="Suzuki K.-i.T."/>
            <person name="Hayashi T."/>
            <person name="Toyoda A."/>
            <person name="Oliveira C."/>
            <person name="Osipova E."/>
            <person name="Leigh N.D."/>
            <person name="Simon A."/>
            <person name="Yun M.H."/>
        </authorList>
    </citation>
    <scope>NUCLEOTIDE SEQUENCE</scope>
    <source>
        <strain evidence="2">20211129_DDA</strain>
        <tissue evidence="2">Liver</tissue>
    </source>
</reference>
<name>A0AAV7RG64_PLEWA</name>
<feature type="region of interest" description="Disordered" evidence="1">
    <location>
        <begin position="96"/>
        <end position="134"/>
    </location>
</feature>
<accession>A0AAV7RG64</accession>
<protein>
    <submittedName>
        <fullName evidence="2">Uncharacterized protein</fullName>
    </submittedName>
</protein>